<feature type="domain" description="Lcl C-terminal" evidence="1">
    <location>
        <begin position="202"/>
        <end position="330"/>
    </location>
</feature>
<evidence type="ECO:0000313" key="3">
    <source>
        <dbReference type="Proteomes" id="UP000298058"/>
    </source>
</evidence>
<protein>
    <submittedName>
        <fullName evidence="2">DUF1566 domain-containing protein</fullName>
    </submittedName>
</protein>
<dbReference type="RefSeq" id="WP_135760909.1">
    <property type="nucleotide sequence ID" value="NZ_RQHW01000047.1"/>
</dbReference>
<dbReference type="Gene3D" id="2.60.40.10">
    <property type="entry name" value="Immunoglobulins"/>
    <property type="match status" value="1"/>
</dbReference>
<organism evidence="2 3">
    <name type="scientific">Leptospira idonii</name>
    <dbReference type="NCBI Taxonomy" id="1193500"/>
    <lineage>
        <taxon>Bacteria</taxon>
        <taxon>Pseudomonadati</taxon>
        <taxon>Spirochaetota</taxon>
        <taxon>Spirochaetia</taxon>
        <taxon>Leptospirales</taxon>
        <taxon>Leptospiraceae</taxon>
        <taxon>Leptospira</taxon>
    </lineage>
</organism>
<keyword evidence="3" id="KW-1185">Reference proteome</keyword>
<dbReference type="PANTHER" id="PTHR35812:SF1">
    <property type="entry name" value="LIPOPROTEIN"/>
    <property type="match status" value="1"/>
</dbReference>
<reference evidence="2" key="1">
    <citation type="journal article" date="2019" name="PLoS Negl. Trop. Dis.">
        <title>Revisiting the worldwide diversity of Leptospira species in the environment.</title>
        <authorList>
            <person name="Vincent A.T."/>
            <person name="Schiettekatte O."/>
            <person name="Bourhy P."/>
            <person name="Veyrier F.J."/>
            <person name="Picardeau M."/>
        </authorList>
    </citation>
    <scope>NUCLEOTIDE SEQUENCE [LARGE SCALE GENOMIC DNA]</scope>
    <source>
        <strain evidence="2">201300427</strain>
    </source>
</reference>
<name>A0A4R9LX36_9LEPT</name>
<dbReference type="InterPro" id="IPR013783">
    <property type="entry name" value="Ig-like_fold"/>
</dbReference>
<gene>
    <name evidence="2" type="ORF">EHS15_12480</name>
</gene>
<feature type="domain" description="Lcl C-terminal" evidence="1">
    <location>
        <begin position="346"/>
        <end position="475"/>
    </location>
</feature>
<dbReference type="Pfam" id="PF07603">
    <property type="entry name" value="Lcl_C"/>
    <property type="match status" value="2"/>
</dbReference>
<evidence type="ECO:0000259" key="1">
    <source>
        <dbReference type="Pfam" id="PF07603"/>
    </source>
</evidence>
<evidence type="ECO:0000313" key="2">
    <source>
        <dbReference type="EMBL" id="TGN18222.1"/>
    </source>
</evidence>
<dbReference type="PANTHER" id="PTHR35812">
    <property type="entry name" value="LIPOPROTEIN"/>
    <property type="match status" value="1"/>
</dbReference>
<dbReference type="Proteomes" id="UP000298058">
    <property type="component" value="Unassembled WGS sequence"/>
</dbReference>
<dbReference type="Pfam" id="PF05345">
    <property type="entry name" value="He_PIG"/>
    <property type="match status" value="1"/>
</dbReference>
<dbReference type="InterPro" id="IPR011460">
    <property type="entry name" value="Lcl_C"/>
</dbReference>
<dbReference type="OrthoDB" id="341917at2"/>
<proteinExistence type="predicted"/>
<sequence>MEVSPFYPKNTGILLLMHLVLFCKPALNDNLCDPNSEEYRNVLLLKTILNDKAAFCGKKQQVIAPTQFQCAADSSLIRNGQEILLEVTTNGTELTYSISPNLPSDLKLDTSSGKITGSYLGYKSSSQEYTISASNSEGSASCSFSPKFLGKPPIKTNVSSCWDSSGASDPSCSNPANQDGAVQAGSSINFSGPTFVGSDMITKDNVTGLTWTSCSFGQSGAGCSVGSAGAYDYATAASLCEGLNTANSGAGYANLTGWRVPDMDEYTSTFDFNAYYPAIFTAYFPATPSFNFKTSTATKGSGGTSHWYPTYEEGTLGGGSVTDGHHLRCVTGGFDSSKKYLDNQDGTVTDLNTSLVWQKCTVGLSNVTNCTGGTAASTNWTTAITACNSLSLAGRVWRLPNINELRSLADIHTASFPAMIDPNFFPNTMTSGSDQYWSSSTRMYSKSDAFGVSFANGGNSLTTKVTNTASYTRCVSSY</sequence>
<dbReference type="EMBL" id="RQHW01000047">
    <property type="protein sequence ID" value="TGN18222.1"/>
    <property type="molecule type" value="Genomic_DNA"/>
</dbReference>
<comment type="caution">
    <text evidence="2">The sequence shown here is derived from an EMBL/GenBank/DDBJ whole genome shotgun (WGS) entry which is preliminary data.</text>
</comment>
<dbReference type="AlphaFoldDB" id="A0A4R9LX36"/>
<accession>A0A4R9LX36</accession>